<gene>
    <name evidence="1" type="ORF">WG66_10542</name>
</gene>
<comment type="caution">
    <text evidence="1">The sequence shown here is derived from an EMBL/GenBank/DDBJ whole genome shotgun (WGS) entry which is preliminary data.</text>
</comment>
<evidence type="ECO:0000313" key="2">
    <source>
        <dbReference type="Proteomes" id="UP000054988"/>
    </source>
</evidence>
<dbReference type="EMBL" id="LATX01001879">
    <property type="protein sequence ID" value="KTB36882.1"/>
    <property type="molecule type" value="Genomic_DNA"/>
</dbReference>
<proteinExistence type="predicted"/>
<dbReference type="AlphaFoldDB" id="A0A0W0FKT8"/>
<reference evidence="1 2" key="1">
    <citation type="submission" date="2015-12" db="EMBL/GenBank/DDBJ databases">
        <title>Draft genome sequence of Moniliophthora roreri, the causal agent of frosty pod rot of cacao.</title>
        <authorList>
            <person name="Aime M.C."/>
            <person name="Diaz-Valderrama J.R."/>
            <person name="Kijpornyongpan T."/>
            <person name="Phillips-Mora W."/>
        </authorList>
    </citation>
    <scope>NUCLEOTIDE SEQUENCE [LARGE SCALE GENOMIC DNA]</scope>
    <source>
        <strain evidence="1 2">MCA 2952</strain>
    </source>
</reference>
<organism evidence="1 2">
    <name type="scientific">Moniliophthora roreri</name>
    <name type="common">Frosty pod rot fungus</name>
    <name type="synonym">Monilia roreri</name>
    <dbReference type="NCBI Taxonomy" id="221103"/>
    <lineage>
        <taxon>Eukaryota</taxon>
        <taxon>Fungi</taxon>
        <taxon>Dikarya</taxon>
        <taxon>Basidiomycota</taxon>
        <taxon>Agaricomycotina</taxon>
        <taxon>Agaricomycetes</taxon>
        <taxon>Agaricomycetidae</taxon>
        <taxon>Agaricales</taxon>
        <taxon>Marasmiineae</taxon>
        <taxon>Marasmiaceae</taxon>
        <taxon>Moniliophthora</taxon>
    </lineage>
</organism>
<dbReference type="Proteomes" id="UP000054988">
    <property type="component" value="Unassembled WGS sequence"/>
</dbReference>
<accession>A0A0W0FKT8</accession>
<protein>
    <submittedName>
        <fullName evidence="1">Uncharacterized protein</fullName>
    </submittedName>
</protein>
<name>A0A0W0FKT8_MONRR</name>
<evidence type="ECO:0000313" key="1">
    <source>
        <dbReference type="EMBL" id="KTB36882.1"/>
    </source>
</evidence>
<sequence>MVLNAISHILIEHVSCNQSSLFASILSPAAPEFALSVPHPPPILHLLADITLLPSSLPPPQKPPAKMITPNMSSTNAIISIRVLAANPVLRAERPVSSFPMRYNEACRRAVYEGSHIVNDRLDSFGVGRVDMLVIVGHDWPSPHPHCLTNTNFGLSDCCEYPSRFALFQSLRVEGPLNSQIRLERKKSAKLRIQRKRAGA</sequence>